<gene>
    <name evidence="3" type="ORF">NS334_08405</name>
</gene>
<dbReference type="InterPro" id="IPR036514">
    <property type="entry name" value="SGNH_hydro_sf"/>
</dbReference>
<feature type="chain" id="PRO_5012565584" description="SGNH hydrolase-type esterase domain-containing protein" evidence="1">
    <location>
        <begin position="16"/>
        <end position="463"/>
    </location>
</feature>
<protein>
    <recommendedName>
        <fullName evidence="2">SGNH hydrolase-type esterase domain-containing protein</fullName>
    </recommendedName>
</protein>
<evidence type="ECO:0000313" key="4">
    <source>
        <dbReference type="Proteomes" id="UP000074310"/>
    </source>
</evidence>
<sequence>MGAIALALIALPAAAQIDPTITGLSAASAPTGGELVDVRQNGQKKAATVAQLTNTVQQRLKRAAARAAALNPEDAPENSDATLTMATSADASLTRIYSGVAGGNALTAMTLTSVSRFSGGRVTLDATNRFVLPVASAAPATNGNVASLLPATPSYQAWGWENEFGTEATRVQIRMAGFTSHAVRVLVDGRYVSKTPLAFAANSSGNYLTIDFGARKPRSIRIEGMQNDQIVSVAVAPTSSIWRMAGPQDRITAFVTGDSYAEGTGATYPGLYAWPKATGRYLGWYDTRQVAVGQTGYLSTGGGTRSTIRQQVASWFTVNSDLTGADVDVVVIAGGYNDYVSTPALVQPEALLTFQTIRAACPNAIIFVMGSHAGARGPDAQTLAIDGAVQSAFAQWADPRSVFVPVASDVSPWTFGTGYVGATNGSGNSDVAIAADGSHPSDLGHMIYTLRLVTALRLAIGRM</sequence>
<feature type="domain" description="SGNH hydrolase-type esterase" evidence="2">
    <location>
        <begin position="257"/>
        <end position="445"/>
    </location>
</feature>
<proteinExistence type="predicted"/>
<dbReference type="InterPro" id="IPR013830">
    <property type="entry name" value="SGNH_hydro"/>
</dbReference>
<evidence type="ECO:0000256" key="1">
    <source>
        <dbReference type="SAM" id="SignalP"/>
    </source>
</evidence>
<dbReference type="EMBL" id="LDTB01000025">
    <property type="protein sequence ID" value="KTT72607.1"/>
    <property type="molecule type" value="Genomic_DNA"/>
</dbReference>
<dbReference type="GO" id="GO:0016788">
    <property type="term" value="F:hydrolase activity, acting on ester bonds"/>
    <property type="evidence" value="ECO:0007669"/>
    <property type="project" value="UniProtKB-ARBA"/>
</dbReference>
<dbReference type="Pfam" id="PF13472">
    <property type="entry name" value="Lipase_GDSL_2"/>
    <property type="match status" value="1"/>
</dbReference>
<dbReference type="Proteomes" id="UP000074310">
    <property type="component" value="Unassembled WGS sequence"/>
</dbReference>
<name>A0A147I3C1_9SPHN</name>
<evidence type="ECO:0000259" key="2">
    <source>
        <dbReference type="Pfam" id="PF13472"/>
    </source>
</evidence>
<dbReference type="CDD" id="cd00229">
    <property type="entry name" value="SGNH_hydrolase"/>
    <property type="match status" value="1"/>
</dbReference>
<dbReference type="AlphaFoldDB" id="A0A147I3C1"/>
<evidence type="ECO:0000313" key="3">
    <source>
        <dbReference type="EMBL" id="KTT72607.1"/>
    </source>
</evidence>
<reference evidence="3 4" key="1">
    <citation type="journal article" date="2016" name="Front. Microbiol.">
        <title>Genomic Resource of Rice Seed Associated Bacteria.</title>
        <authorList>
            <person name="Midha S."/>
            <person name="Bansal K."/>
            <person name="Sharma S."/>
            <person name="Kumar N."/>
            <person name="Patil P.P."/>
            <person name="Chaudhry V."/>
            <person name="Patil P.B."/>
        </authorList>
    </citation>
    <scope>NUCLEOTIDE SEQUENCE [LARGE SCALE GENOMIC DNA]</scope>
    <source>
        <strain evidence="3 4">NS334</strain>
    </source>
</reference>
<comment type="caution">
    <text evidence="3">The sequence shown here is derived from an EMBL/GenBank/DDBJ whole genome shotgun (WGS) entry which is preliminary data.</text>
</comment>
<dbReference type="SUPFAM" id="SSF52266">
    <property type="entry name" value="SGNH hydrolase"/>
    <property type="match status" value="1"/>
</dbReference>
<organism evidence="3 4">
    <name type="scientific">Sphingomonas endophytica</name>
    <dbReference type="NCBI Taxonomy" id="869719"/>
    <lineage>
        <taxon>Bacteria</taxon>
        <taxon>Pseudomonadati</taxon>
        <taxon>Pseudomonadota</taxon>
        <taxon>Alphaproteobacteria</taxon>
        <taxon>Sphingomonadales</taxon>
        <taxon>Sphingomonadaceae</taxon>
        <taxon>Sphingomonas</taxon>
    </lineage>
</organism>
<feature type="signal peptide" evidence="1">
    <location>
        <begin position="1"/>
        <end position="15"/>
    </location>
</feature>
<accession>A0A147I3C1</accession>
<dbReference type="PATRIC" id="fig|869719.3.peg.1357"/>
<keyword evidence="4" id="KW-1185">Reference proteome</keyword>
<keyword evidence="1" id="KW-0732">Signal</keyword>
<dbReference type="Gene3D" id="3.40.50.1110">
    <property type="entry name" value="SGNH hydrolase"/>
    <property type="match status" value="1"/>
</dbReference>